<name>A0AAI8DHR4_MAMSC</name>
<dbReference type="KEGG" id="sscu:CEP64_06160"/>
<dbReference type="AlphaFoldDB" id="A0AAI8DHR4"/>
<protein>
    <submittedName>
        <fullName evidence="1">16S rRNA (Cytosine(1402)-N(4))-methyltransferase</fullName>
    </submittedName>
</protein>
<dbReference type="Pfam" id="PF04445">
    <property type="entry name" value="SAM_MT"/>
    <property type="match status" value="1"/>
</dbReference>
<dbReference type="Proteomes" id="UP000197058">
    <property type="component" value="Chromosome"/>
</dbReference>
<accession>A0AAI8DHR4</accession>
<dbReference type="Gene3D" id="3.40.50.150">
    <property type="entry name" value="Vaccinia Virus protein VP39"/>
    <property type="match status" value="1"/>
</dbReference>
<reference evidence="2" key="1">
    <citation type="submission" date="2017-06" db="EMBL/GenBank/DDBJ databases">
        <title>FDA dAtabase for Regulatory Grade micrObial Sequences (FDA-ARGOS): Supporting development and validation of Infectious Disease Dx tests.</title>
        <authorList>
            <person name="Goldberg B."/>
            <person name="Campos J."/>
            <person name="Tallon L."/>
            <person name="Sadzewicz L."/>
            <person name="Sengamalay N."/>
            <person name="Ott S."/>
            <person name="Godinez A."/>
            <person name="Nagaraj S."/>
            <person name="Vavikolanu K."/>
            <person name="Nadendla S."/>
            <person name="George J."/>
            <person name="Geyer C."/>
            <person name="Sichtig H."/>
        </authorList>
    </citation>
    <scope>NUCLEOTIDE SEQUENCE [LARGE SCALE GENOMIC DNA]</scope>
    <source>
        <strain evidence="2">FDAARGOS_285</strain>
    </source>
</reference>
<dbReference type="InterPro" id="IPR007536">
    <property type="entry name" value="16SrRNA_methylTrfase_J"/>
</dbReference>
<dbReference type="RefSeq" id="WP_058591263.1">
    <property type="nucleotide sequence ID" value="NZ_CP022046.2"/>
</dbReference>
<proteinExistence type="predicted"/>
<dbReference type="InterPro" id="IPR029063">
    <property type="entry name" value="SAM-dependent_MTases_sf"/>
</dbReference>
<dbReference type="SUPFAM" id="SSF53335">
    <property type="entry name" value="S-adenosyl-L-methionine-dependent methyltransferases"/>
    <property type="match status" value="1"/>
</dbReference>
<organism evidence="1 2">
    <name type="scientific">Mammaliicoccus sciuri</name>
    <name type="common">Staphylococcus sciuri</name>
    <dbReference type="NCBI Taxonomy" id="1296"/>
    <lineage>
        <taxon>Bacteria</taxon>
        <taxon>Bacillati</taxon>
        <taxon>Bacillota</taxon>
        <taxon>Bacilli</taxon>
        <taxon>Bacillales</taxon>
        <taxon>Staphylococcaceae</taxon>
        <taxon>Mammaliicoccus</taxon>
    </lineage>
</organism>
<evidence type="ECO:0000313" key="2">
    <source>
        <dbReference type="Proteomes" id="UP000197058"/>
    </source>
</evidence>
<sequence length="266" mass="31663">MNTVTNIRITTAVRTNASLYKQVEDAFSVLSQLESIQNVQIIKRRKLTINQLFQRDTTPLIVFESSGPKLYFTPDTPIYFHLDTVKVKLHMMKQHKMPVLIEMLDEITTDFKTFNFIDGTMGFGRDTYLILKHYQQANVYAIEQNPLIHYVISEGMKHYLTKDELRRIHYINDDYHNWIKQHPELVDILYLDHMFEQTLDENDRMGELSRNIEIPSEIKSVSHFKYLIVKAHYKSEIFKQFNTIQCIRKSTKTHYGLKINQDYKYE</sequence>
<dbReference type="EMBL" id="CP022046">
    <property type="protein sequence ID" value="ASE34175.1"/>
    <property type="molecule type" value="Genomic_DNA"/>
</dbReference>
<dbReference type="GO" id="GO:0008990">
    <property type="term" value="F:rRNA (guanine-N2-)-methyltransferase activity"/>
    <property type="evidence" value="ECO:0007669"/>
    <property type="project" value="InterPro"/>
</dbReference>
<gene>
    <name evidence="1" type="primary">mraW</name>
    <name evidence="1" type="ORF">CEP64_06160</name>
</gene>
<evidence type="ECO:0000313" key="1">
    <source>
        <dbReference type="EMBL" id="ASE34175.1"/>
    </source>
</evidence>